<keyword evidence="2" id="KW-0472">Membrane</keyword>
<evidence type="ECO:0000313" key="3">
    <source>
        <dbReference type="EMBL" id="MDO3679724.1"/>
    </source>
</evidence>
<reference evidence="3" key="1">
    <citation type="submission" date="2023-07" db="EMBL/GenBank/DDBJ databases">
        <authorList>
            <person name="Aktuganov G."/>
            <person name="Boyko T."/>
            <person name="Delegan Y."/>
            <person name="Galimzianova N."/>
            <person name="Gilvanova E."/>
            <person name="Korobov V."/>
            <person name="Kuzmina L."/>
            <person name="Melentiev A."/>
            <person name="Milman P."/>
            <person name="Ryabova A."/>
            <person name="Stupak E."/>
            <person name="Yasakov T."/>
            <person name="Zharikova N."/>
            <person name="Zhurenko E."/>
        </authorList>
    </citation>
    <scope>NUCLEOTIDE SEQUENCE</scope>
    <source>
        <strain evidence="3">IB-739</strain>
    </source>
</reference>
<evidence type="ECO:0000256" key="1">
    <source>
        <dbReference type="ARBA" id="ARBA00005278"/>
    </source>
</evidence>
<evidence type="ECO:0000313" key="4">
    <source>
        <dbReference type="Proteomes" id="UP001168883"/>
    </source>
</evidence>
<protein>
    <submittedName>
        <fullName evidence="3">Spore germination protein</fullName>
    </submittedName>
</protein>
<accession>A0ABT8VFH1</accession>
<name>A0ABT8VFH1_9BACL</name>
<dbReference type="EMBL" id="JAUMKJ010000030">
    <property type="protein sequence ID" value="MDO3679724.1"/>
    <property type="molecule type" value="Genomic_DNA"/>
</dbReference>
<gene>
    <name evidence="3" type="ORF">Q3C12_22175</name>
</gene>
<evidence type="ECO:0000256" key="2">
    <source>
        <dbReference type="ARBA" id="ARBA00023136"/>
    </source>
</evidence>
<keyword evidence="4" id="KW-1185">Reference proteome</keyword>
<organism evidence="3 4">
    <name type="scientific">Paenibacillus ehimensis</name>
    <dbReference type="NCBI Taxonomy" id="79264"/>
    <lineage>
        <taxon>Bacteria</taxon>
        <taxon>Bacillati</taxon>
        <taxon>Bacillota</taxon>
        <taxon>Bacilli</taxon>
        <taxon>Bacillales</taxon>
        <taxon>Paenibacillaceae</taxon>
        <taxon>Paenibacillus</taxon>
    </lineage>
</organism>
<dbReference type="InterPro" id="IPR004995">
    <property type="entry name" value="Spore_Ger"/>
</dbReference>
<dbReference type="PANTHER" id="PTHR22550:SF5">
    <property type="entry name" value="LEUCINE ZIPPER PROTEIN 4"/>
    <property type="match status" value="1"/>
</dbReference>
<dbReference type="Proteomes" id="UP001168883">
    <property type="component" value="Unassembled WGS sequence"/>
</dbReference>
<proteinExistence type="inferred from homology"/>
<dbReference type="Pfam" id="PF03323">
    <property type="entry name" value="GerA"/>
    <property type="match status" value="1"/>
</dbReference>
<sequence>MKKNSFPNGLLPSLVSNNQQELLEASLGVNIERIKKKIGNSTDIIVREAANGKSEIKMAILYTDGLADKKVISDFVAESLMLDLKEEAVEQKASGLPHMFHVLKDYALTIGDIKEVSDFESLFGSLLSGDAIILLDGISRGITASSRGWKDRGVTEPSAQTVVRGPREAFSETLRTNTALIRRRIKDPNLWLETVRVGKVTKTDVAIMYINGIANEKVVQEVRDRIERIDIDGVLAIFQLTGIRLFSHACPFSQPP</sequence>
<comment type="similarity">
    <text evidence="1">Belongs to the GerABKA family.</text>
</comment>
<dbReference type="RefSeq" id="WP_302879908.1">
    <property type="nucleotide sequence ID" value="NZ_JAUMKJ010000030.1"/>
</dbReference>
<dbReference type="InterPro" id="IPR050768">
    <property type="entry name" value="UPF0353/GerABKA_families"/>
</dbReference>
<comment type="caution">
    <text evidence="3">The sequence shown here is derived from an EMBL/GenBank/DDBJ whole genome shotgun (WGS) entry which is preliminary data.</text>
</comment>
<dbReference type="PANTHER" id="PTHR22550">
    <property type="entry name" value="SPORE GERMINATION PROTEIN"/>
    <property type="match status" value="1"/>
</dbReference>